<dbReference type="GO" id="GO:0016020">
    <property type="term" value="C:membrane"/>
    <property type="evidence" value="ECO:0007669"/>
    <property type="project" value="UniProtKB-SubCell"/>
</dbReference>
<dbReference type="AlphaFoldDB" id="A0A0S3S7H0"/>
<evidence type="ECO:0000256" key="1">
    <source>
        <dbReference type="ARBA" id="ARBA00004141"/>
    </source>
</evidence>
<dbReference type="PANTHER" id="PTHR17920:SF3">
    <property type="entry name" value="TRANSMEMBRANE AND COILED-COIL DOMAIN-CONTAINING PROTEIN 4"/>
    <property type="match status" value="1"/>
</dbReference>
<reference evidence="6 7" key="1">
    <citation type="journal article" date="2015" name="Sci. Rep.">
        <title>The power of single molecule real-time sequencing technology in the de novo assembly of a eukaryotic genome.</title>
        <authorList>
            <person name="Sakai H."/>
            <person name="Naito K."/>
            <person name="Ogiso-Tanaka E."/>
            <person name="Takahashi Y."/>
            <person name="Iseki K."/>
            <person name="Muto C."/>
            <person name="Satou K."/>
            <person name="Teruya K."/>
            <person name="Shiroma A."/>
            <person name="Shimoji M."/>
            <person name="Hirano T."/>
            <person name="Itoh T."/>
            <person name="Kaga A."/>
            <person name="Tomooka N."/>
        </authorList>
    </citation>
    <scope>NUCLEOTIDE SEQUENCE [LARGE SCALE GENOMIC DNA]</scope>
    <source>
        <strain evidence="7">cv. Shumari</strain>
    </source>
</reference>
<evidence type="ECO:0000313" key="6">
    <source>
        <dbReference type="EMBL" id="BAT88796.1"/>
    </source>
</evidence>
<keyword evidence="5" id="KW-0732">Signal</keyword>
<evidence type="ECO:0000313" key="7">
    <source>
        <dbReference type="Proteomes" id="UP000291084"/>
    </source>
</evidence>
<protein>
    <submittedName>
        <fullName evidence="6">Uncharacterized protein</fullName>
    </submittedName>
</protein>
<keyword evidence="3" id="KW-1133">Transmembrane helix</keyword>
<sequence length="70" mass="7557">MKLMKQGAMMTVLRSLLTALAWPGALLSATDFIDSKWTIAIDRCGLSSDAVYNRTLLGSGGEASSCFFCY</sequence>
<organism evidence="6 7">
    <name type="scientific">Vigna angularis var. angularis</name>
    <dbReference type="NCBI Taxonomy" id="157739"/>
    <lineage>
        <taxon>Eukaryota</taxon>
        <taxon>Viridiplantae</taxon>
        <taxon>Streptophyta</taxon>
        <taxon>Embryophyta</taxon>
        <taxon>Tracheophyta</taxon>
        <taxon>Spermatophyta</taxon>
        <taxon>Magnoliopsida</taxon>
        <taxon>eudicotyledons</taxon>
        <taxon>Gunneridae</taxon>
        <taxon>Pentapetalae</taxon>
        <taxon>rosids</taxon>
        <taxon>fabids</taxon>
        <taxon>Fabales</taxon>
        <taxon>Fabaceae</taxon>
        <taxon>Papilionoideae</taxon>
        <taxon>50 kb inversion clade</taxon>
        <taxon>NPAAA clade</taxon>
        <taxon>indigoferoid/millettioid clade</taxon>
        <taxon>Phaseoleae</taxon>
        <taxon>Vigna</taxon>
    </lineage>
</organism>
<dbReference type="PANTHER" id="PTHR17920">
    <property type="entry name" value="TRANSMEMBRANE AND COILED-COIL DOMAIN-CONTAINING PROTEIN 4 TMCO4"/>
    <property type="match status" value="1"/>
</dbReference>
<dbReference type="Proteomes" id="UP000291084">
    <property type="component" value="Chromosome 5"/>
</dbReference>
<evidence type="ECO:0000256" key="3">
    <source>
        <dbReference type="ARBA" id="ARBA00022989"/>
    </source>
</evidence>
<feature type="signal peptide" evidence="5">
    <location>
        <begin position="1"/>
        <end position="28"/>
    </location>
</feature>
<feature type="chain" id="PRO_5006617977" evidence="5">
    <location>
        <begin position="29"/>
        <end position="70"/>
    </location>
</feature>
<comment type="subcellular location">
    <subcellularLocation>
        <location evidence="1">Membrane</location>
        <topology evidence="1">Multi-pass membrane protein</topology>
    </subcellularLocation>
</comment>
<proteinExistence type="predicted"/>
<name>A0A0S3S7H0_PHAAN</name>
<dbReference type="InterPro" id="IPR007941">
    <property type="entry name" value="DUF726"/>
</dbReference>
<evidence type="ECO:0000256" key="5">
    <source>
        <dbReference type="SAM" id="SignalP"/>
    </source>
</evidence>
<keyword evidence="7" id="KW-1185">Reference proteome</keyword>
<dbReference type="Pfam" id="PF05277">
    <property type="entry name" value="DUF726"/>
    <property type="match status" value="1"/>
</dbReference>
<gene>
    <name evidence="6" type="primary">Vigan.05G240900</name>
    <name evidence="6" type="ORF">VIGAN_05240900</name>
</gene>
<evidence type="ECO:0000256" key="4">
    <source>
        <dbReference type="ARBA" id="ARBA00023136"/>
    </source>
</evidence>
<keyword evidence="2" id="KW-0812">Transmembrane</keyword>
<evidence type="ECO:0000256" key="2">
    <source>
        <dbReference type="ARBA" id="ARBA00022692"/>
    </source>
</evidence>
<dbReference type="EMBL" id="AP015038">
    <property type="protein sequence ID" value="BAT88796.1"/>
    <property type="molecule type" value="Genomic_DNA"/>
</dbReference>
<keyword evidence="4" id="KW-0472">Membrane</keyword>
<accession>A0A0S3S7H0</accession>